<keyword evidence="9" id="KW-0406">Ion transport</keyword>
<evidence type="ECO:0000256" key="4">
    <source>
        <dbReference type="ARBA" id="ARBA00022452"/>
    </source>
</evidence>
<dbReference type="InterPro" id="IPR037066">
    <property type="entry name" value="Plug_dom_sf"/>
</dbReference>
<gene>
    <name evidence="19" type="ORF">SG34_009490</name>
</gene>
<dbReference type="GO" id="GO:0038023">
    <property type="term" value="F:signaling receptor activity"/>
    <property type="evidence" value="ECO:0007669"/>
    <property type="project" value="InterPro"/>
</dbReference>
<sequence length="722" mass="80815">MNSNPWRPSKKITLKKSLLASAITLVFSPAVVAEKVSLEESPPNFEQNMEIIQVSGRAAQYYFVEESAMATKTPTNYMDLPQSVQVLSQELISDQAAKQTSDLYRSISGMTQFSYSGVTARGFRQDQVRYDGVQGDPYSGFSIPQLFNVERVEVLKGPTGMLYGAGQPGGLLNYVTKKPKFSQASEITLVSGNDDLFGAYADTTGALDADASLAYRLGGFYQTKEGFRNNTDEQNTLLSGALTWVVNDRLDLTLQYDFIDQDLGGHRLRGVPVDDNGNFLTDISYNANEKSDYQRLQANVWQLIANSEISDNLTNRTVVRVLDNRRTQQYHENRGLADDGRTMTREFRDQLRENKDWSITTDFVYQTTLADMEHTWLFGADYFIGELHYENNFGRGAQSLIPDLDIINPVYGADTSSYLLLERPHTDSETIRQGIYVQDQIRLNEQWLAIAGLRYDRFEDKDINAGFKTTDNSTSPRVGIIYQPDDETSVFANITRGFAPQSLYNQQESDLDNDVVGELKAETSIQHELGIKNQWLDGSLLSTITAYRIVKDNVSSWNPADTGFNDGIPALLQIGEVTSEGLEIDLVGDITENWTGTVNYAYNRAKITGGAPGDLTNSIGDEFANAPDHTLGVWTRWDLPGIASSFAVGFDYVSERLSLSGQKVKPYTVWDASWRSEFNGIEMQINLKNLFDKEYATSGFNERNGHFPGEPRSIQLQLSYSL</sequence>
<evidence type="ECO:0000256" key="6">
    <source>
        <dbReference type="ARBA" id="ARBA00022692"/>
    </source>
</evidence>
<evidence type="ECO:0000256" key="7">
    <source>
        <dbReference type="ARBA" id="ARBA00022729"/>
    </source>
</evidence>
<accession>A0AAF0CB08</accession>
<evidence type="ECO:0000256" key="2">
    <source>
        <dbReference type="ARBA" id="ARBA00009810"/>
    </source>
</evidence>
<proteinExistence type="inferred from homology"/>
<organism evidence="19 20">
    <name type="scientific">Thalassomonas viridans</name>
    <dbReference type="NCBI Taxonomy" id="137584"/>
    <lineage>
        <taxon>Bacteria</taxon>
        <taxon>Pseudomonadati</taxon>
        <taxon>Pseudomonadota</taxon>
        <taxon>Gammaproteobacteria</taxon>
        <taxon>Alteromonadales</taxon>
        <taxon>Colwelliaceae</taxon>
        <taxon>Thalassomonas</taxon>
    </lineage>
</organism>
<dbReference type="NCBIfam" id="TIGR01783">
    <property type="entry name" value="TonB-siderophor"/>
    <property type="match status" value="1"/>
</dbReference>
<dbReference type="InterPro" id="IPR039426">
    <property type="entry name" value="TonB-dep_rcpt-like"/>
</dbReference>
<dbReference type="GO" id="GO:0015891">
    <property type="term" value="P:siderophore transport"/>
    <property type="evidence" value="ECO:0007669"/>
    <property type="project" value="InterPro"/>
</dbReference>
<evidence type="ECO:0000256" key="5">
    <source>
        <dbReference type="ARBA" id="ARBA00022496"/>
    </source>
</evidence>
<dbReference type="AlphaFoldDB" id="A0AAF0CB08"/>
<protein>
    <submittedName>
        <fullName evidence="19">TonB-dependent siderophore receptor</fullName>
    </submittedName>
</protein>
<feature type="chain" id="PRO_5042004355" evidence="16">
    <location>
        <begin position="33"/>
        <end position="722"/>
    </location>
</feature>
<keyword evidence="11 14" id="KW-0472">Membrane</keyword>
<evidence type="ECO:0000256" key="12">
    <source>
        <dbReference type="ARBA" id="ARBA00023170"/>
    </source>
</evidence>
<comment type="similarity">
    <text evidence="2 14 15">Belongs to the TonB-dependent receptor family.</text>
</comment>
<evidence type="ECO:0000256" key="15">
    <source>
        <dbReference type="RuleBase" id="RU003357"/>
    </source>
</evidence>
<evidence type="ECO:0000313" key="19">
    <source>
        <dbReference type="EMBL" id="WDE07096.1"/>
    </source>
</evidence>
<keyword evidence="5" id="KW-0410">Iron transport</keyword>
<evidence type="ECO:0000256" key="13">
    <source>
        <dbReference type="ARBA" id="ARBA00023237"/>
    </source>
</evidence>
<dbReference type="PROSITE" id="PS52016">
    <property type="entry name" value="TONB_DEPENDENT_REC_3"/>
    <property type="match status" value="1"/>
</dbReference>
<evidence type="ECO:0000256" key="16">
    <source>
        <dbReference type="SAM" id="SignalP"/>
    </source>
</evidence>
<keyword evidence="7 16" id="KW-0732">Signal</keyword>
<dbReference type="CDD" id="cd01347">
    <property type="entry name" value="ligand_gated_channel"/>
    <property type="match status" value="1"/>
</dbReference>
<dbReference type="InterPro" id="IPR036942">
    <property type="entry name" value="Beta-barrel_TonB_sf"/>
</dbReference>
<comment type="subcellular location">
    <subcellularLocation>
        <location evidence="1 14">Cell outer membrane</location>
        <topology evidence="1 14">Multi-pass membrane protein</topology>
    </subcellularLocation>
</comment>
<dbReference type="GO" id="GO:0009279">
    <property type="term" value="C:cell outer membrane"/>
    <property type="evidence" value="ECO:0007669"/>
    <property type="project" value="UniProtKB-SubCell"/>
</dbReference>
<feature type="domain" description="TonB-dependent receptor-like beta-barrel" evidence="17">
    <location>
        <begin position="255"/>
        <end position="690"/>
    </location>
</feature>
<keyword evidence="8" id="KW-0408">Iron</keyword>
<evidence type="ECO:0000259" key="18">
    <source>
        <dbReference type="Pfam" id="PF07715"/>
    </source>
</evidence>
<dbReference type="EMBL" id="CP059733">
    <property type="protein sequence ID" value="WDE07096.1"/>
    <property type="molecule type" value="Genomic_DNA"/>
</dbReference>
<evidence type="ECO:0000256" key="9">
    <source>
        <dbReference type="ARBA" id="ARBA00023065"/>
    </source>
</evidence>
<dbReference type="Gene3D" id="2.170.130.10">
    <property type="entry name" value="TonB-dependent receptor, plug domain"/>
    <property type="match status" value="1"/>
</dbReference>
<dbReference type="PANTHER" id="PTHR32552:SF68">
    <property type="entry name" value="FERRICHROME OUTER MEMBRANE TRANSPORTER_PHAGE RECEPTOR"/>
    <property type="match status" value="1"/>
</dbReference>
<keyword evidence="6 14" id="KW-0812">Transmembrane</keyword>
<evidence type="ECO:0000256" key="3">
    <source>
        <dbReference type="ARBA" id="ARBA00022448"/>
    </source>
</evidence>
<name>A0AAF0CB08_9GAMM</name>
<evidence type="ECO:0000256" key="8">
    <source>
        <dbReference type="ARBA" id="ARBA00023004"/>
    </source>
</evidence>
<dbReference type="InterPro" id="IPR010105">
    <property type="entry name" value="TonB_sidphr_rcpt"/>
</dbReference>
<reference evidence="19 20" key="1">
    <citation type="journal article" date="2015" name="Genome Announc.">
        <title>Draft Genome Sequences of Marine Isolates of Thalassomonas viridans and Thalassomonas actiniarum.</title>
        <authorList>
            <person name="Olonade I."/>
            <person name="van Zyl L.J."/>
            <person name="Trindade M."/>
        </authorList>
    </citation>
    <scope>NUCLEOTIDE SEQUENCE [LARGE SCALE GENOMIC DNA]</scope>
    <source>
        <strain evidence="19 20">XOM25</strain>
    </source>
</reference>
<evidence type="ECO:0000313" key="20">
    <source>
        <dbReference type="Proteomes" id="UP000032352"/>
    </source>
</evidence>
<keyword evidence="10 15" id="KW-0798">TonB box</keyword>
<evidence type="ECO:0000256" key="14">
    <source>
        <dbReference type="PROSITE-ProRule" id="PRU01360"/>
    </source>
</evidence>
<keyword evidence="4 14" id="KW-1134">Transmembrane beta strand</keyword>
<evidence type="ECO:0000256" key="1">
    <source>
        <dbReference type="ARBA" id="ARBA00004571"/>
    </source>
</evidence>
<dbReference type="KEGG" id="tvd:SG34_009490"/>
<keyword evidence="20" id="KW-1185">Reference proteome</keyword>
<keyword evidence="12 19" id="KW-0675">Receptor</keyword>
<keyword evidence="13 14" id="KW-0998">Cell outer membrane</keyword>
<dbReference type="Pfam" id="PF07715">
    <property type="entry name" value="Plug"/>
    <property type="match status" value="1"/>
</dbReference>
<dbReference type="InterPro" id="IPR000531">
    <property type="entry name" value="Beta-barrel_TonB"/>
</dbReference>
<dbReference type="Gene3D" id="2.40.170.20">
    <property type="entry name" value="TonB-dependent receptor, beta-barrel domain"/>
    <property type="match status" value="1"/>
</dbReference>
<dbReference type="GO" id="GO:0015344">
    <property type="term" value="F:siderophore uptake transmembrane transporter activity"/>
    <property type="evidence" value="ECO:0007669"/>
    <property type="project" value="TreeGrafter"/>
</dbReference>
<reference evidence="19 20" key="2">
    <citation type="journal article" date="2022" name="Mar. Drugs">
        <title>Bioassay-Guided Fractionation Leads to the Detection of Cholic Acid Generated by the Rare Thalassomonas sp.</title>
        <authorList>
            <person name="Pheiffer F."/>
            <person name="Schneider Y.K."/>
            <person name="Hansen E.H."/>
            <person name="Andersen J.H."/>
            <person name="Isaksson J."/>
            <person name="Busche T."/>
            <person name="R C."/>
            <person name="Kalinowski J."/>
            <person name="Zyl L.V."/>
            <person name="Trindade M."/>
        </authorList>
    </citation>
    <scope>NUCLEOTIDE SEQUENCE [LARGE SCALE GENOMIC DNA]</scope>
    <source>
        <strain evidence="19 20">XOM25</strain>
    </source>
</reference>
<dbReference type="RefSeq" id="WP_084724136.1">
    <property type="nucleotide sequence ID" value="NZ_CP059733.1"/>
</dbReference>
<evidence type="ECO:0000259" key="17">
    <source>
        <dbReference type="Pfam" id="PF00593"/>
    </source>
</evidence>
<evidence type="ECO:0000256" key="11">
    <source>
        <dbReference type="ARBA" id="ARBA00023136"/>
    </source>
</evidence>
<dbReference type="InterPro" id="IPR012910">
    <property type="entry name" value="Plug_dom"/>
</dbReference>
<feature type="domain" description="TonB-dependent receptor plug" evidence="18">
    <location>
        <begin position="78"/>
        <end position="170"/>
    </location>
</feature>
<feature type="signal peptide" evidence="16">
    <location>
        <begin position="1"/>
        <end position="32"/>
    </location>
</feature>
<dbReference type="PANTHER" id="PTHR32552">
    <property type="entry name" value="FERRICHROME IRON RECEPTOR-RELATED"/>
    <property type="match status" value="1"/>
</dbReference>
<dbReference type="Pfam" id="PF00593">
    <property type="entry name" value="TonB_dep_Rec_b-barrel"/>
    <property type="match status" value="1"/>
</dbReference>
<keyword evidence="3 14" id="KW-0813">Transport</keyword>
<evidence type="ECO:0000256" key="10">
    <source>
        <dbReference type="ARBA" id="ARBA00023077"/>
    </source>
</evidence>
<dbReference type="Proteomes" id="UP000032352">
    <property type="component" value="Chromosome"/>
</dbReference>
<dbReference type="SUPFAM" id="SSF56935">
    <property type="entry name" value="Porins"/>
    <property type="match status" value="1"/>
</dbReference>